<dbReference type="Proteomes" id="UP000279962">
    <property type="component" value="Chromosome"/>
</dbReference>
<evidence type="ECO:0008006" key="4">
    <source>
        <dbReference type="Google" id="ProtNLM"/>
    </source>
</evidence>
<dbReference type="AlphaFoldDB" id="A0A3G2T001"/>
<feature type="signal peptide" evidence="1">
    <location>
        <begin position="1"/>
        <end position="20"/>
    </location>
</feature>
<gene>
    <name evidence="2" type="ORF">CDG68_07385</name>
</gene>
<evidence type="ECO:0000313" key="3">
    <source>
        <dbReference type="Proteomes" id="UP000279962"/>
    </source>
</evidence>
<dbReference type="EMBL" id="CP033133">
    <property type="protein sequence ID" value="AYO53480.1"/>
    <property type="molecule type" value="Genomic_DNA"/>
</dbReference>
<feature type="chain" id="PRO_5018035841" description="Lipoprotein" evidence="1">
    <location>
        <begin position="21"/>
        <end position="334"/>
    </location>
</feature>
<proteinExistence type="predicted"/>
<protein>
    <recommendedName>
        <fullName evidence="4">Lipoprotein</fullName>
    </recommendedName>
</protein>
<organism evidence="2 3">
    <name type="scientific">Acinetobacter wuhouensis</name>
    <dbReference type="NCBI Taxonomy" id="1879050"/>
    <lineage>
        <taxon>Bacteria</taxon>
        <taxon>Pseudomonadati</taxon>
        <taxon>Pseudomonadota</taxon>
        <taxon>Gammaproteobacteria</taxon>
        <taxon>Moraxellales</taxon>
        <taxon>Moraxellaceae</taxon>
        <taxon>Acinetobacter</taxon>
    </lineage>
</organism>
<accession>A0A3G2T001</accession>
<evidence type="ECO:0000256" key="1">
    <source>
        <dbReference type="SAM" id="SignalP"/>
    </source>
</evidence>
<reference evidence="2 3" key="1">
    <citation type="submission" date="2018-10" db="EMBL/GenBank/DDBJ databases">
        <title>The complete genome of Acinetobacter wuhouensis strain WCHAW010062.</title>
        <authorList>
            <person name="Hu Y."/>
            <person name="Long H."/>
            <person name="Feng Y."/>
            <person name="Zong Z."/>
        </authorList>
    </citation>
    <scope>NUCLEOTIDE SEQUENCE [LARGE SCALE GENOMIC DNA]</scope>
    <source>
        <strain evidence="2 3">WCHAW010062</strain>
    </source>
</reference>
<keyword evidence="1" id="KW-0732">Signal</keyword>
<dbReference type="RefSeq" id="WP_087552895.1">
    <property type="nucleotide sequence ID" value="NZ_CP033133.1"/>
</dbReference>
<name>A0A3G2T001_9GAMM</name>
<dbReference type="PROSITE" id="PS51257">
    <property type="entry name" value="PROKAR_LIPOPROTEIN"/>
    <property type="match status" value="1"/>
</dbReference>
<evidence type="ECO:0000313" key="2">
    <source>
        <dbReference type="EMBL" id="AYO53480.1"/>
    </source>
</evidence>
<sequence length="334" mass="37559">MKYKKMFLSFSLCGSLLLVACQKNDQKVSASESGQKQDVTQHNVAPKKDNKTLMLEAIKKSNKELLGGTCKIVSDVDDESLIIGDLNHDSKADFLYGYAKVWECDAQVPAYEYAVFLQNKDGSYRLASIFAAGMQDHLDRVEFNRIENNIIKGVIPYSKEKVQYIYKNKSLEEIEDPNKKTIIQLGKQMYSNSSPFFGELDRMSYVADEVECGGFFPDDQAEKSTTIDHYDLHIANDQMVVMGVFGLTAKDQVQVMGKTVTSATTLSQVKQLFKTGYSLDESKNSTNTIGAASEDAAKLKYDVMLSINTKDMDDAYLFYFKNNQLIAVQYFIPC</sequence>